<dbReference type="KEGG" id="saqt:GJV85_06750"/>
<name>A0A975B084_9BACT</name>
<keyword evidence="2" id="KW-0966">Cell projection</keyword>
<dbReference type="InterPro" id="IPR001029">
    <property type="entry name" value="Flagellin_N"/>
</dbReference>
<dbReference type="EMBL" id="CP046072">
    <property type="protein sequence ID" value="QSZ41817.1"/>
    <property type="molecule type" value="Genomic_DNA"/>
</dbReference>
<evidence type="ECO:0000313" key="3">
    <source>
        <dbReference type="Proteomes" id="UP000671852"/>
    </source>
</evidence>
<dbReference type="InterPro" id="IPR001492">
    <property type="entry name" value="Flagellin"/>
</dbReference>
<dbReference type="AlphaFoldDB" id="A0A975B084"/>
<gene>
    <name evidence="2" type="ORF">GJV85_06750</name>
</gene>
<dbReference type="RefSeq" id="WP_207560636.1">
    <property type="nucleotide sequence ID" value="NZ_CP046072.1"/>
</dbReference>
<dbReference type="Pfam" id="PF00669">
    <property type="entry name" value="Flagellin_N"/>
    <property type="match status" value="1"/>
</dbReference>
<feature type="domain" description="Flagellin N-terminal" evidence="1">
    <location>
        <begin position="14"/>
        <end position="139"/>
    </location>
</feature>
<keyword evidence="2" id="KW-0969">Cilium</keyword>
<dbReference type="PANTHER" id="PTHR42792:SF1">
    <property type="entry name" value="FLAGELLAR HOOK-ASSOCIATED PROTEIN 3"/>
    <property type="match status" value="1"/>
</dbReference>
<protein>
    <submittedName>
        <fullName evidence="2">Flagellar biosynthesis protein FlgL</fullName>
    </submittedName>
</protein>
<sequence>MRVTSSMYANNLYGNNNLKLNKELFDVNKQIASGLKIQYASDDIGVFTETMRLDNELTTIAQVKKSTESGYKFSNQTDVVLNEFTDDMNRMRTLLLQASNGVNDENSMDAISSELRGIEQNLRSLANTSINGKYLFSGSAVDTKPISDDGLYNGNDSELQAFLGSKNQQTYNISGADLFLGEEINVKREITTNVIPSNIIRDNPSLQQAGYTPSSGPINVNNTIRELMGDVNNVPDSSQKHFFYVSGTQHDGTTFNEQIKMKDDEKIDDLLTHIGNAYGNTASKKVVNVSMNQSGQIVIEDKIKGSSKLDFHMVGAVDYAGGGIGGPADVSNLDSLDTGSSDYLTAAGGPGLYIKEFIKSDYADASATPLSNDGLLYDRTQFSVSGNSAFSNISQIKNSDNSFATPSTKLVDVASGDTLDGKQFNIAGKNVAGIAFNAQIDFANSGTTFTIGGSTYDIFNADEPRVAVDADEMTYQQLMDVINMVVTDNLPSTTNIDTDYDEAVESSKFEGYTSLTHDGKIVFGDLNFITTKVELSLYDSNSGDFTTPASVMSFNANNAITVRDPKTDFFKTMDDIIKSVENYKLNPDSSTGEKRSVGMQEAISMMDDLQDHMFRTQSIAGAQSNRLTNSLERSELLEVSTITLRSEVLDTDLAEAALTLQQLTLNYQAMLSTVGKVSQISLINYI</sequence>
<dbReference type="Gene3D" id="1.20.1330.10">
    <property type="entry name" value="f41 fragment of flagellin, N-terminal domain"/>
    <property type="match status" value="2"/>
</dbReference>
<organism evidence="2 3">
    <name type="scientific">Sulfurimonas aquatica</name>
    <dbReference type="NCBI Taxonomy" id="2672570"/>
    <lineage>
        <taxon>Bacteria</taxon>
        <taxon>Pseudomonadati</taxon>
        <taxon>Campylobacterota</taxon>
        <taxon>Epsilonproteobacteria</taxon>
        <taxon>Campylobacterales</taxon>
        <taxon>Sulfurimonadaceae</taxon>
        <taxon>Sulfurimonas</taxon>
    </lineage>
</organism>
<keyword evidence="2" id="KW-0282">Flagellum</keyword>
<dbReference type="PANTHER" id="PTHR42792">
    <property type="entry name" value="FLAGELLIN"/>
    <property type="match status" value="1"/>
</dbReference>
<evidence type="ECO:0000313" key="2">
    <source>
        <dbReference type="EMBL" id="QSZ41817.1"/>
    </source>
</evidence>
<dbReference type="GO" id="GO:0005198">
    <property type="term" value="F:structural molecule activity"/>
    <property type="evidence" value="ECO:0007669"/>
    <property type="project" value="InterPro"/>
</dbReference>
<reference evidence="2" key="1">
    <citation type="submission" date="2019-11" db="EMBL/GenBank/DDBJ databases">
        <authorList>
            <person name="Kojima H."/>
        </authorList>
    </citation>
    <scope>NUCLEOTIDE SEQUENCE</scope>
    <source>
        <strain evidence="2">H1576</strain>
    </source>
</reference>
<dbReference type="Proteomes" id="UP000671852">
    <property type="component" value="Chromosome"/>
</dbReference>
<accession>A0A975B084</accession>
<keyword evidence="3" id="KW-1185">Reference proteome</keyword>
<dbReference type="SUPFAM" id="SSF64518">
    <property type="entry name" value="Phase 1 flagellin"/>
    <property type="match status" value="2"/>
</dbReference>
<evidence type="ECO:0000259" key="1">
    <source>
        <dbReference type="Pfam" id="PF00669"/>
    </source>
</evidence>
<dbReference type="GO" id="GO:0009288">
    <property type="term" value="C:bacterial-type flagellum"/>
    <property type="evidence" value="ECO:0007669"/>
    <property type="project" value="InterPro"/>
</dbReference>
<reference evidence="2" key="2">
    <citation type="submission" date="2021-04" db="EMBL/GenBank/DDBJ databases">
        <title>Isolation and characterization of a novel species of the genus Sulfurimonas.</title>
        <authorList>
            <person name="Fukui M."/>
        </authorList>
    </citation>
    <scope>NUCLEOTIDE SEQUENCE</scope>
    <source>
        <strain evidence="2">H1576</strain>
    </source>
</reference>
<proteinExistence type="predicted"/>